<dbReference type="OrthoDB" id="535509at2759"/>
<dbReference type="FunFam" id="3.30.430.20:FF:000003">
    <property type="entry name" value="Cysteine-rich RLK (RECEPTOR-like protein kinase) 10"/>
    <property type="match status" value="1"/>
</dbReference>
<dbReference type="PROSITE" id="PS00107">
    <property type="entry name" value="PROTEIN_KINASE_ATP"/>
    <property type="match status" value="1"/>
</dbReference>
<comment type="subcellular location">
    <subcellularLocation>
        <location evidence="1">Membrane</location>
        <topology evidence="1">Single-pass membrane protein</topology>
    </subcellularLocation>
</comment>
<comment type="catalytic activity">
    <reaction evidence="14">
        <text>L-seryl-[protein] + ATP = O-phospho-L-seryl-[protein] + ADP + H(+)</text>
        <dbReference type="Rhea" id="RHEA:17989"/>
        <dbReference type="Rhea" id="RHEA-COMP:9863"/>
        <dbReference type="Rhea" id="RHEA-COMP:11604"/>
        <dbReference type="ChEBI" id="CHEBI:15378"/>
        <dbReference type="ChEBI" id="CHEBI:29999"/>
        <dbReference type="ChEBI" id="CHEBI:30616"/>
        <dbReference type="ChEBI" id="CHEBI:83421"/>
        <dbReference type="ChEBI" id="CHEBI:456216"/>
    </reaction>
</comment>
<keyword evidence="6" id="KW-0677">Repeat</keyword>
<evidence type="ECO:0000256" key="16">
    <source>
        <dbReference type="PROSITE-ProRule" id="PRU10141"/>
    </source>
</evidence>
<keyword evidence="3" id="KW-0808">Transferase</keyword>
<evidence type="ECO:0000256" key="13">
    <source>
        <dbReference type="ARBA" id="ARBA00023180"/>
    </source>
</evidence>
<dbReference type="GO" id="GO:0004674">
    <property type="term" value="F:protein serine/threonine kinase activity"/>
    <property type="evidence" value="ECO:0007669"/>
    <property type="project" value="UniProtKB-KW"/>
</dbReference>
<evidence type="ECO:0000256" key="6">
    <source>
        <dbReference type="ARBA" id="ARBA00022737"/>
    </source>
</evidence>
<keyword evidence="12" id="KW-0675">Receptor</keyword>
<feature type="domain" description="Protein kinase" evidence="20">
    <location>
        <begin position="358"/>
        <end position="644"/>
    </location>
</feature>
<feature type="domain" description="Gnk2-homologous" evidence="21">
    <location>
        <begin position="29"/>
        <end position="131"/>
    </location>
</feature>
<evidence type="ECO:0000256" key="3">
    <source>
        <dbReference type="ARBA" id="ARBA00022679"/>
    </source>
</evidence>
<dbReference type="FunFam" id="1.10.510.10:FF:000129">
    <property type="entry name" value="cysteine-rich receptor-like protein kinase 10"/>
    <property type="match status" value="1"/>
</dbReference>
<dbReference type="GO" id="GO:0006979">
    <property type="term" value="P:response to oxidative stress"/>
    <property type="evidence" value="ECO:0007669"/>
    <property type="project" value="UniProtKB-ARBA"/>
</dbReference>
<gene>
    <name evidence="23" type="primary">LOC110775378</name>
</gene>
<evidence type="ECO:0000256" key="14">
    <source>
        <dbReference type="ARBA" id="ARBA00047558"/>
    </source>
</evidence>
<feature type="signal peptide" evidence="19">
    <location>
        <begin position="1"/>
        <end position="24"/>
    </location>
</feature>
<dbReference type="GeneID" id="110775378"/>
<evidence type="ECO:0000256" key="1">
    <source>
        <dbReference type="ARBA" id="ARBA00004167"/>
    </source>
</evidence>
<evidence type="ECO:0000256" key="7">
    <source>
        <dbReference type="ARBA" id="ARBA00022741"/>
    </source>
</evidence>
<keyword evidence="2" id="KW-0723">Serine/threonine-protein kinase</keyword>
<dbReference type="CDD" id="cd14066">
    <property type="entry name" value="STKc_IRAK"/>
    <property type="match status" value="1"/>
</dbReference>
<evidence type="ECO:0000256" key="15">
    <source>
        <dbReference type="ARBA" id="ARBA00047951"/>
    </source>
</evidence>
<dbReference type="GO" id="GO:0005524">
    <property type="term" value="F:ATP binding"/>
    <property type="evidence" value="ECO:0007669"/>
    <property type="project" value="UniProtKB-UniRule"/>
</dbReference>
<keyword evidence="10 18" id="KW-1133">Transmembrane helix</keyword>
<evidence type="ECO:0000256" key="12">
    <source>
        <dbReference type="ARBA" id="ARBA00023170"/>
    </source>
</evidence>
<evidence type="ECO:0000256" key="10">
    <source>
        <dbReference type="ARBA" id="ARBA00022989"/>
    </source>
</evidence>
<evidence type="ECO:0000313" key="22">
    <source>
        <dbReference type="Proteomes" id="UP000813463"/>
    </source>
</evidence>
<reference evidence="22" key="1">
    <citation type="journal article" date="2021" name="Nat. Commun.">
        <title>Genomic analyses provide insights into spinach domestication and the genetic basis of agronomic traits.</title>
        <authorList>
            <person name="Cai X."/>
            <person name="Sun X."/>
            <person name="Xu C."/>
            <person name="Sun H."/>
            <person name="Wang X."/>
            <person name="Ge C."/>
            <person name="Zhang Z."/>
            <person name="Wang Q."/>
            <person name="Fei Z."/>
            <person name="Jiao C."/>
            <person name="Wang Q."/>
        </authorList>
    </citation>
    <scope>NUCLEOTIDE SEQUENCE [LARGE SCALE GENOMIC DNA]</scope>
    <source>
        <strain evidence="22">cv. Varoflay</strain>
    </source>
</reference>
<dbReference type="SMART" id="SM00220">
    <property type="entry name" value="S_TKc"/>
    <property type="match status" value="1"/>
</dbReference>
<dbReference type="PANTHER" id="PTHR47973">
    <property type="entry name" value="CYSTEINE-RICH RECEPTOR-LIKE PROTEIN KINASE 3"/>
    <property type="match status" value="1"/>
</dbReference>
<comment type="catalytic activity">
    <reaction evidence="15">
        <text>L-threonyl-[protein] + ATP = O-phospho-L-threonyl-[protein] + ADP + H(+)</text>
        <dbReference type="Rhea" id="RHEA:46608"/>
        <dbReference type="Rhea" id="RHEA-COMP:11060"/>
        <dbReference type="Rhea" id="RHEA-COMP:11605"/>
        <dbReference type="ChEBI" id="CHEBI:15378"/>
        <dbReference type="ChEBI" id="CHEBI:30013"/>
        <dbReference type="ChEBI" id="CHEBI:30616"/>
        <dbReference type="ChEBI" id="CHEBI:61977"/>
        <dbReference type="ChEBI" id="CHEBI:456216"/>
    </reaction>
</comment>
<keyword evidence="13" id="KW-0325">Glycoprotein</keyword>
<keyword evidence="8" id="KW-0418">Kinase</keyword>
<keyword evidence="11 18" id="KW-0472">Membrane</keyword>
<dbReference type="PROSITE" id="PS50011">
    <property type="entry name" value="PROTEIN_KINASE_DOM"/>
    <property type="match status" value="1"/>
</dbReference>
<dbReference type="InterPro" id="IPR002902">
    <property type="entry name" value="GNK2"/>
</dbReference>
<dbReference type="FunFam" id="3.30.200.20:FF:000142">
    <property type="entry name" value="Cysteine-rich receptor-like protein kinase 10"/>
    <property type="match status" value="1"/>
</dbReference>
<name>A0A9R0HRN8_SPIOL</name>
<dbReference type="Pfam" id="PF01657">
    <property type="entry name" value="Stress-antifung"/>
    <property type="match status" value="2"/>
</dbReference>
<dbReference type="InterPro" id="IPR038408">
    <property type="entry name" value="GNK2_sf"/>
</dbReference>
<dbReference type="Gene3D" id="3.30.200.20">
    <property type="entry name" value="Phosphorylase Kinase, domain 1"/>
    <property type="match status" value="1"/>
</dbReference>
<dbReference type="Gene3D" id="3.30.430.20">
    <property type="entry name" value="Gnk2 domain, C-X8-C-X2-C motif"/>
    <property type="match status" value="2"/>
</dbReference>
<dbReference type="Pfam" id="PF00069">
    <property type="entry name" value="Pkinase"/>
    <property type="match status" value="1"/>
</dbReference>
<evidence type="ECO:0000256" key="2">
    <source>
        <dbReference type="ARBA" id="ARBA00022527"/>
    </source>
</evidence>
<keyword evidence="22" id="KW-1185">Reference proteome</keyword>
<dbReference type="InterPro" id="IPR017441">
    <property type="entry name" value="Protein_kinase_ATP_BS"/>
</dbReference>
<dbReference type="RefSeq" id="XP_021835682.1">
    <property type="nucleotide sequence ID" value="XM_021979990.2"/>
</dbReference>
<dbReference type="CDD" id="cd23509">
    <property type="entry name" value="Gnk2-like"/>
    <property type="match status" value="2"/>
</dbReference>
<feature type="transmembrane region" description="Helical" evidence="18">
    <location>
        <begin position="281"/>
        <end position="303"/>
    </location>
</feature>
<sequence length="684" mass="76130">MGRDSFSVTSLLIFLFLLIFTVDAEVTYADITGCVPEKGNYTEGSVYQQNLNLLLSSLLPQSTTQKFHNSTVGEVPNKVYGLYQCRGNVSLNICNECIQEATRKVVEDCPLVKEATVWYFECMVRYSNRSIFSLYETFPAGFRWSNTSNVTNYGQFAPVFARELNRLIRQAVIGSSSGHFAIGDANWTSFERVYCLVQCTPDIDQFGCNTCLRSAVSDMLGCCNASTRVLIFKPSCHLRYDTSDKFYYDLHELPAPPPSNATTGDTPNNPPRETTGLRPPIIAAIVVGASVGFLLLLVGLWLCMRPSIRRKASTTTPAQAPPPPQQPDNVKDDEANSFGDVEFVQYDFATLKVATTDFSGDNKLGEGGFGVVYKGTLKNGQVIAIKRLSGNSGQGAKEFMTEARLVAKLQHRNLVKLLGFCSQGDEKLLVYEFLPNSSVDRFLFDPRKRGSLDWETRYKIIIGIARGLQYLHEDSRLTIIHRDLKPSNILLDKDMNPKIADFGMAKLFGGDQKHGNTSQIVGTHGYMAPEYMLAGEYSEKSDVYSFGIIILELISGQKNRILYQSSQKEDISILAWKLWSARRSFELIDSALYNNYPSNEVLKCIQIGLLCVQGNAVQRPTMAAVVLMLNGSVAQLPLPSTPLISPHHFNSHSFNNELPRNEADQSMSKSFTSGAEVEQDLYPR</sequence>
<dbReference type="InterPro" id="IPR052059">
    <property type="entry name" value="CR_Ser/Thr_kinase"/>
</dbReference>
<feature type="chain" id="PRO_5040277198" evidence="19">
    <location>
        <begin position="25"/>
        <end position="684"/>
    </location>
</feature>
<dbReference type="KEGG" id="soe:110775378"/>
<feature type="binding site" evidence="16">
    <location>
        <position position="386"/>
    </location>
    <ligand>
        <name>ATP</name>
        <dbReference type="ChEBI" id="CHEBI:30616"/>
    </ligand>
</feature>
<protein>
    <submittedName>
        <fullName evidence="23">Cysteine-rich receptor-like protein kinase 10</fullName>
    </submittedName>
</protein>
<evidence type="ECO:0000313" key="23">
    <source>
        <dbReference type="RefSeq" id="XP_021835682.1"/>
    </source>
</evidence>
<dbReference type="AlphaFoldDB" id="A0A9R0HRN8"/>
<dbReference type="GO" id="GO:0016020">
    <property type="term" value="C:membrane"/>
    <property type="evidence" value="ECO:0007669"/>
    <property type="project" value="UniProtKB-SubCell"/>
</dbReference>
<evidence type="ECO:0000256" key="19">
    <source>
        <dbReference type="SAM" id="SignalP"/>
    </source>
</evidence>
<feature type="compositionally biased region" description="Polar residues" evidence="17">
    <location>
        <begin position="654"/>
        <end position="673"/>
    </location>
</feature>
<dbReference type="InterPro" id="IPR008271">
    <property type="entry name" value="Ser/Thr_kinase_AS"/>
</dbReference>
<evidence type="ECO:0000256" key="9">
    <source>
        <dbReference type="ARBA" id="ARBA00022840"/>
    </source>
</evidence>
<dbReference type="InterPro" id="IPR000719">
    <property type="entry name" value="Prot_kinase_dom"/>
</dbReference>
<proteinExistence type="predicted"/>
<dbReference type="Gene3D" id="1.10.510.10">
    <property type="entry name" value="Transferase(Phosphotransferase) domain 1"/>
    <property type="match status" value="1"/>
</dbReference>
<evidence type="ECO:0000256" key="17">
    <source>
        <dbReference type="SAM" id="MobiDB-lite"/>
    </source>
</evidence>
<keyword evidence="4 18" id="KW-0812">Transmembrane</keyword>
<dbReference type="PROSITE" id="PS00108">
    <property type="entry name" value="PROTEIN_KINASE_ST"/>
    <property type="match status" value="1"/>
</dbReference>
<reference evidence="23" key="2">
    <citation type="submission" date="2025-08" db="UniProtKB">
        <authorList>
            <consortium name="RefSeq"/>
        </authorList>
    </citation>
    <scope>IDENTIFICATION</scope>
    <source>
        <tissue evidence="23">Leaf</tissue>
    </source>
</reference>
<dbReference type="Proteomes" id="UP000813463">
    <property type="component" value="Chromosome 6"/>
</dbReference>
<evidence type="ECO:0000256" key="4">
    <source>
        <dbReference type="ARBA" id="ARBA00022692"/>
    </source>
</evidence>
<evidence type="ECO:0000256" key="8">
    <source>
        <dbReference type="ARBA" id="ARBA00022777"/>
    </source>
</evidence>
<organism evidence="22 23">
    <name type="scientific">Spinacia oleracea</name>
    <name type="common">Spinach</name>
    <dbReference type="NCBI Taxonomy" id="3562"/>
    <lineage>
        <taxon>Eukaryota</taxon>
        <taxon>Viridiplantae</taxon>
        <taxon>Streptophyta</taxon>
        <taxon>Embryophyta</taxon>
        <taxon>Tracheophyta</taxon>
        <taxon>Spermatophyta</taxon>
        <taxon>Magnoliopsida</taxon>
        <taxon>eudicotyledons</taxon>
        <taxon>Gunneridae</taxon>
        <taxon>Pentapetalae</taxon>
        <taxon>Caryophyllales</taxon>
        <taxon>Chenopodiaceae</taxon>
        <taxon>Chenopodioideae</taxon>
        <taxon>Anserineae</taxon>
        <taxon>Spinacia</taxon>
    </lineage>
</organism>
<feature type="region of interest" description="Disordered" evidence="17">
    <location>
        <begin position="313"/>
        <end position="334"/>
    </location>
</feature>
<evidence type="ECO:0000256" key="18">
    <source>
        <dbReference type="SAM" id="Phobius"/>
    </source>
</evidence>
<evidence type="ECO:0000256" key="5">
    <source>
        <dbReference type="ARBA" id="ARBA00022729"/>
    </source>
</evidence>
<accession>A0A9R0HRN8</accession>
<keyword evidence="9 16" id="KW-0067">ATP-binding</keyword>
<keyword evidence="5 19" id="KW-0732">Signal</keyword>
<dbReference type="PROSITE" id="PS51473">
    <property type="entry name" value="GNK2"/>
    <property type="match status" value="2"/>
</dbReference>
<keyword evidence="7 16" id="KW-0547">Nucleotide-binding</keyword>
<feature type="region of interest" description="Disordered" evidence="17">
    <location>
        <begin position="654"/>
        <end position="684"/>
    </location>
</feature>
<evidence type="ECO:0000259" key="21">
    <source>
        <dbReference type="PROSITE" id="PS51473"/>
    </source>
</evidence>
<evidence type="ECO:0000259" key="20">
    <source>
        <dbReference type="PROSITE" id="PS50011"/>
    </source>
</evidence>
<dbReference type="InterPro" id="IPR011009">
    <property type="entry name" value="Kinase-like_dom_sf"/>
</dbReference>
<dbReference type="SUPFAM" id="SSF56112">
    <property type="entry name" value="Protein kinase-like (PK-like)"/>
    <property type="match status" value="1"/>
</dbReference>
<evidence type="ECO:0000256" key="11">
    <source>
        <dbReference type="ARBA" id="ARBA00023136"/>
    </source>
</evidence>
<feature type="domain" description="Gnk2-homologous" evidence="21">
    <location>
        <begin position="138"/>
        <end position="245"/>
    </location>
</feature>